<comment type="caution">
    <text evidence="1">The sequence shown here is derived from an EMBL/GenBank/DDBJ whole genome shotgun (WGS) entry which is preliminary data.</text>
</comment>
<dbReference type="AlphaFoldDB" id="X1MHI5"/>
<name>X1MHI5_9ZZZZ</name>
<protein>
    <submittedName>
        <fullName evidence="1">Uncharacterized protein</fullName>
    </submittedName>
</protein>
<accession>X1MHI5</accession>
<gene>
    <name evidence="1" type="ORF">S06H3_08066</name>
</gene>
<organism evidence="1">
    <name type="scientific">marine sediment metagenome</name>
    <dbReference type="NCBI Taxonomy" id="412755"/>
    <lineage>
        <taxon>unclassified sequences</taxon>
        <taxon>metagenomes</taxon>
        <taxon>ecological metagenomes</taxon>
    </lineage>
</organism>
<proteinExistence type="predicted"/>
<dbReference type="EMBL" id="BARV01003354">
    <property type="protein sequence ID" value="GAI05829.1"/>
    <property type="molecule type" value="Genomic_DNA"/>
</dbReference>
<sequence length="49" mass="5574">MDEKAVNLDQKERIEELKIMYNFRSQLNPLTGESTPGGICIKDKSAFSK</sequence>
<evidence type="ECO:0000313" key="1">
    <source>
        <dbReference type="EMBL" id="GAI05829.1"/>
    </source>
</evidence>
<reference evidence="1" key="1">
    <citation type="journal article" date="2014" name="Front. Microbiol.">
        <title>High frequency of phylogenetically diverse reductive dehalogenase-homologous genes in deep subseafloor sedimentary metagenomes.</title>
        <authorList>
            <person name="Kawai M."/>
            <person name="Futagami T."/>
            <person name="Toyoda A."/>
            <person name="Takaki Y."/>
            <person name="Nishi S."/>
            <person name="Hori S."/>
            <person name="Arai W."/>
            <person name="Tsubouchi T."/>
            <person name="Morono Y."/>
            <person name="Uchiyama I."/>
            <person name="Ito T."/>
            <person name="Fujiyama A."/>
            <person name="Inagaki F."/>
            <person name="Takami H."/>
        </authorList>
    </citation>
    <scope>NUCLEOTIDE SEQUENCE</scope>
    <source>
        <strain evidence="1">Expedition CK06-06</strain>
    </source>
</reference>